<feature type="active site" description="Proton acceptor" evidence="3">
    <location>
        <position position="190"/>
    </location>
</feature>
<keyword evidence="6" id="KW-0808">Transferase</keyword>
<dbReference type="PIRSF" id="PIRSF000390">
    <property type="entry name" value="PLP_StrS"/>
    <property type="match status" value="1"/>
</dbReference>
<dbReference type="InterPro" id="IPR015422">
    <property type="entry name" value="PyrdxlP-dep_Trfase_small"/>
</dbReference>
<sequence>MNVPIFRPECVCHGVSEKFRQRLDSLISRGAFIRGEEVHELENTLTNYLETYSVLTTANGTDALMASLMALDLKPGDEVITPAFGFPAAVEMMCILNIRPVLIDVNWNTCNMEPALLAGALSSRTKAILPIHLFGSAASMNEIMQFAEANDLPVIEDAAQSFGSECFVGGKRKKLGTIGDLGCTSFFPTKNLGCWGDGGAIFVNREEDELVLKIRRILSHGQSRKYFHDEIGFNSRLDTIQALVLLQNMSTLNAAFTKRKEIAQRYLSEFQKISEIELLLDSGGLEVLNLFTIKVDQKQRDALKDYLLSHGISARVYYPQAIHRQSAYSSFIRKGSDLHVSEQLANVVLSLPCFPSMTELEQEKVIDTVKHFFRC</sequence>
<evidence type="ECO:0000313" key="6">
    <source>
        <dbReference type="EMBL" id="OXE51013.1"/>
    </source>
</evidence>
<dbReference type="SUPFAM" id="SSF53383">
    <property type="entry name" value="PLP-dependent transferases"/>
    <property type="match status" value="1"/>
</dbReference>
<comment type="similarity">
    <text evidence="2 5">Belongs to the DegT/DnrJ/EryC1 family.</text>
</comment>
<evidence type="ECO:0000313" key="7">
    <source>
        <dbReference type="Proteomes" id="UP000214610"/>
    </source>
</evidence>
<gene>
    <name evidence="6" type="ORF">ADH67_01575</name>
</gene>
<comment type="caution">
    <text evidence="6">The sequence shown here is derived from an EMBL/GenBank/DDBJ whole genome shotgun (WGS) entry which is preliminary data.</text>
</comment>
<dbReference type="EMBL" id="NHMP01000001">
    <property type="protein sequence ID" value="OXE51013.1"/>
    <property type="molecule type" value="Genomic_DNA"/>
</dbReference>
<dbReference type="PANTHER" id="PTHR30244">
    <property type="entry name" value="TRANSAMINASE"/>
    <property type="match status" value="1"/>
</dbReference>
<dbReference type="GO" id="GO:0030170">
    <property type="term" value="F:pyridoxal phosphate binding"/>
    <property type="evidence" value="ECO:0007669"/>
    <property type="project" value="TreeGrafter"/>
</dbReference>
<evidence type="ECO:0000256" key="2">
    <source>
        <dbReference type="ARBA" id="ARBA00037999"/>
    </source>
</evidence>
<dbReference type="GO" id="GO:0008483">
    <property type="term" value="F:transaminase activity"/>
    <property type="evidence" value="ECO:0007669"/>
    <property type="project" value="UniProtKB-KW"/>
</dbReference>
<dbReference type="Pfam" id="PF01041">
    <property type="entry name" value="DegT_DnrJ_EryC1"/>
    <property type="match status" value="1"/>
</dbReference>
<keyword evidence="7" id="KW-1185">Reference proteome</keyword>
<dbReference type="InterPro" id="IPR015421">
    <property type="entry name" value="PyrdxlP-dep_Trfase_major"/>
</dbReference>
<dbReference type="Gene3D" id="3.90.1150.10">
    <property type="entry name" value="Aspartate Aminotransferase, domain 1"/>
    <property type="match status" value="1"/>
</dbReference>
<dbReference type="Gene3D" id="3.40.640.10">
    <property type="entry name" value="Type I PLP-dependent aspartate aminotransferase-like (Major domain)"/>
    <property type="match status" value="1"/>
</dbReference>
<keyword evidence="1 4" id="KW-0663">Pyridoxal phosphate</keyword>
<keyword evidence="6" id="KW-0032">Aminotransferase</keyword>
<dbReference type="Proteomes" id="UP000214610">
    <property type="component" value="Unassembled WGS sequence"/>
</dbReference>
<feature type="modified residue" description="N6-(pyridoxal phosphate)lysine" evidence="4">
    <location>
        <position position="190"/>
    </location>
</feature>
<name>A0A227KR96_9BURK</name>
<proteinExistence type="inferred from homology"/>
<evidence type="ECO:0000256" key="1">
    <source>
        <dbReference type="ARBA" id="ARBA00022898"/>
    </source>
</evidence>
<dbReference type="PANTHER" id="PTHR30244:SF36">
    <property type="entry name" value="3-OXO-GLUCOSE-6-PHOSPHATE:GLUTAMATE AMINOTRANSFERASE"/>
    <property type="match status" value="1"/>
</dbReference>
<dbReference type="AlphaFoldDB" id="A0A227KR96"/>
<evidence type="ECO:0000256" key="4">
    <source>
        <dbReference type="PIRSR" id="PIRSR000390-2"/>
    </source>
</evidence>
<organism evidence="6 7">
    <name type="scientific">Turicimonas muris</name>
    <dbReference type="NCBI Taxonomy" id="1796652"/>
    <lineage>
        <taxon>Bacteria</taxon>
        <taxon>Pseudomonadati</taxon>
        <taxon>Pseudomonadota</taxon>
        <taxon>Betaproteobacteria</taxon>
        <taxon>Burkholderiales</taxon>
        <taxon>Sutterellaceae</taxon>
        <taxon>Turicimonas</taxon>
    </lineage>
</organism>
<dbReference type="GeneID" id="78363211"/>
<dbReference type="GO" id="GO:0000271">
    <property type="term" value="P:polysaccharide biosynthetic process"/>
    <property type="evidence" value="ECO:0007669"/>
    <property type="project" value="TreeGrafter"/>
</dbReference>
<accession>A0A227KR96</accession>
<dbReference type="CDD" id="cd00616">
    <property type="entry name" value="AHBA_syn"/>
    <property type="match status" value="1"/>
</dbReference>
<evidence type="ECO:0000256" key="3">
    <source>
        <dbReference type="PIRSR" id="PIRSR000390-1"/>
    </source>
</evidence>
<evidence type="ECO:0000256" key="5">
    <source>
        <dbReference type="RuleBase" id="RU004508"/>
    </source>
</evidence>
<dbReference type="InterPro" id="IPR000653">
    <property type="entry name" value="DegT/StrS_aminotransferase"/>
</dbReference>
<dbReference type="InterPro" id="IPR015424">
    <property type="entry name" value="PyrdxlP-dep_Trfase"/>
</dbReference>
<dbReference type="RefSeq" id="WP_066591009.1">
    <property type="nucleotide sequence ID" value="NZ_CAJTBZ010000006.1"/>
</dbReference>
<reference evidence="7" key="1">
    <citation type="submission" date="2017-05" db="EMBL/GenBank/DDBJ databases">
        <title>Improved OligoMM genomes.</title>
        <authorList>
            <person name="Garzetti D."/>
        </authorList>
    </citation>
    <scope>NUCLEOTIDE SEQUENCE [LARGE SCALE GENOMIC DNA]</scope>
    <source>
        <strain evidence="7">YL45</strain>
    </source>
</reference>
<protein>
    <submittedName>
        <fullName evidence="6">DegT/DnrJ/EryC1/StrS family aminotransferase</fullName>
    </submittedName>
</protein>